<protein>
    <submittedName>
        <fullName evidence="2">Uncharacterized protein</fullName>
    </submittedName>
</protein>
<reference evidence="2" key="1">
    <citation type="submission" date="2014-09" db="EMBL/GenBank/DDBJ databases">
        <authorList>
            <person name="Magalhaes I.L.F."/>
            <person name="Oliveira U."/>
            <person name="Santos F.R."/>
            <person name="Vidigal T.H.D.A."/>
            <person name="Brescovit A.D."/>
            <person name="Santos A.J."/>
        </authorList>
    </citation>
    <scope>NUCLEOTIDE SEQUENCE</scope>
    <source>
        <tissue evidence="2">Shoot tissue taken approximately 20 cm above the soil surface</tissue>
    </source>
</reference>
<feature type="compositionally biased region" description="Polar residues" evidence="1">
    <location>
        <begin position="20"/>
        <end position="38"/>
    </location>
</feature>
<dbReference type="AlphaFoldDB" id="A0A0A9FSJ4"/>
<organism evidence="2">
    <name type="scientific">Arundo donax</name>
    <name type="common">Giant reed</name>
    <name type="synonym">Donax arundinaceus</name>
    <dbReference type="NCBI Taxonomy" id="35708"/>
    <lineage>
        <taxon>Eukaryota</taxon>
        <taxon>Viridiplantae</taxon>
        <taxon>Streptophyta</taxon>
        <taxon>Embryophyta</taxon>
        <taxon>Tracheophyta</taxon>
        <taxon>Spermatophyta</taxon>
        <taxon>Magnoliopsida</taxon>
        <taxon>Liliopsida</taxon>
        <taxon>Poales</taxon>
        <taxon>Poaceae</taxon>
        <taxon>PACMAD clade</taxon>
        <taxon>Arundinoideae</taxon>
        <taxon>Arundineae</taxon>
        <taxon>Arundo</taxon>
    </lineage>
</organism>
<sequence>MKVFDDVIHEDIENQESTEETSFGPLQSHFSGSYQPSASKVLDPKKIVSRGVPSQKHRWRAFTEA</sequence>
<proteinExistence type="predicted"/>
<feature type="region of interest" description="Disordered" evidence="1">
    <location>
        <begin position="11"/>
        <end position="38"/>
    </location>
</feature>
<dbReference type="EMBL" id="GBRH01184610">
    <property type="protein sequence ID" value="JAE13286.1"/>
    <property type="molecule type" value="Transcribed_RNA"/>
</dbReference>
<accession>A0A0A9FSJ4</accession>
<evidence type="ECO:0000256" key="1">
    <source>
        <dbReference type="SAM" id="MobiDB-lite"/>
    </source>
</evidence>
<name>A0A0A9FSJ4_ARUDO</name>
<reference evidence="2" key="2">
    <citation type="journal article" date="2015" name="Data Brief">
        <title>Shoot transcriptome of the giant reed, Arundo donax.</title>
        <authorList>
            <person name="Barrero R.A."/>
            <person name="Guerrero F.D."/>
            <person name="Moolhuijzen P."/>
            <person name="Goolsby J.A."/>
            <person name="Tidwell J."/>
            <person name="Bellgard S.E."/>
            <person name="Bellgard M.I."/>
        </authorList>
    </citation>
    <scope>NUCLEOTIDE SEQUENCE</scope>
    <source>
        <tissue evidence="2">Shoot tissue taken approximately 20 cm above the soil surface</tissue>
    </source>
</reference>
<evidence type="ECO:0000313" key="2">
    <source>
        <dbReference type="EMBL" id="JAE13286.1"/>
    </source>
</evidence>